<proteinExistence type="predicted"/>
<sequence length="132" mass="13609">MAPAAAAALLGPPSCALAVALLAAAILASLALASAGGRPARRREAEEDGGAKRRPAGAQPAARAAGRPRARLPRPRRHFVAGLRSAPDDDDAQPACPYELDDSSWLDPGPEVFELPDERWVSVVAAQGSASR</sequence>
<feature type="compositionally biased region" description="Low complexity" evidence="1">
    <location>
        <begin position="56"/>
        <end position="65"/>
    </location>
</feature>
<evidence type="ECO:0000256" key="2">
    <source>
        <dbReference type="SAM" id="SignalP"/>
    </source>
</evidence>
<feature type="chain" id="PRO_5046533686" evidence="2">
    <location>
        <begin position="34"/>
        <end position="132"/>
    </location>
</feature>
<accession>A0ABN9WRR4</accession>
<reference evidence="3" key="1">
    <citation type="submission" date="2023-10" db="EMBL/GenBank/DDBJ databases">
        <authorList>
            <person name="Chen Y."/>
            <person name="Shah S."/>
            <person name="Dougan E. K."/>
            <person name="Thang M."/>
            <person name="Chan C."/>
        </authorList>
    </citation>
    <scope>NUCLEOTIDE SEQUENCE [LARGE SCALE GENOMIC DNA]</scope>
</reference>
<feature type="signal peptide" evidence="2">
    <location>
        <begin position="1"/>
        <end position="33"/>
    </location>
</feature>
<evidence type="ECO:0000313" key="4">
    <source>
        <dbReference type="Proteomes" id="UP001189429"/>
    </source>
</evidence>
<dbReference type="EMBL" id="CAUYUJ010018991">
    <property type="protein sequence ID" value="CAK0887816.1"/>
    <property type="molecule type" value="Genomic_DNA"/>
</dbReference>
<name>A0ABN9WRR4_9DINO</name>
<keyword evidence="2" id="KW-0732">Signal</keyword>
<feature type="compositionally biased region" description="Basic residues" evidence="1">
    <location>
        <begin position="66"/>
        <end position="79"/>
    </location>
</feature>
<gene>
    <name evidence="3" type="ORF">PCOR1329_LOCUS68776</name>
</gene>
<evidence type="ECO:0000256" key="1">
    <source>
        <dbReference type="SAM" id="MobiDB-lite"/>
    </source>
</evidence>
<feature type="compositionally biased region" description="Basic and acidic residues" evidence="1">
    <location>
        <begin position="42"/>
        <end position="51"/>
    </location>
</feature>
<dbReference type="Proteomes" id="UP001189429">
    <property type="component" value="Unassembled WGS sequence"/>
</dbReference>
<protein>
    <submittedName>
        <fullName evidence="3">Uncharacterized protein</fullName>
    </submittedName>
</protein>
<feature type="region of interest" description="Disordered" evidence="1">
    <location>
        <begin position="34"/>
        <end position="109"/>
    </location>
</feature>
<comment type="caution">
    <text evidence="3">The sequence shown here is derived from an EMBL/GenBank/DDBJ whole genome shotgun (WGS) entry which is preliminary data.</text>
</comment>
<evidence type="ECO:0000313" key="3">
    <source>
        <dbReference type="EMBL" id="CAK0887816.1"/>
    </source>
</evidence>
<keyword evidence="4" id="KW-1185">Reference proteome</keyword>
<organism evidence="3 4">
    <name type="scientific">Prorocentrum cordatum</name>
    <dbReference type="NCBI Taxonomy" id="2364126"/>
    <lineage>
        <taxon>Eukaryota</taxon>
        <taxon>Sar</taxon>
        <taxon>Alveolata</taxon>
        <taxon>Dinophyceae</taxon>
        <taxon>Prorocentrales</taxon>
        <taxon>Prorocentraceae</taxon>
        <taxon>Prorocentrum</taxon>
    </lineage>
</organism>